<protein>
    <recommendedName>
        <fullName evidence="4">threonine synthase</fullName>
        <ecNumber evidence="4">4.2.3.1</ecNumber>
    </recommendedName>
</protein>
<dbReference type="InterPro" id="IPR029144">
    <property type="entry name" value="Thr_synth_N"/>
</dbReference>
<feature type="domain" description="Threonine synthase N-terminal" evidence="11">
    <location>
        <begin position="2"/>
        <end position="80"/>
    </location>
</feature>
<dbReference type="AlphaFoldDB" id="A0AAV0ASL4"/>
<evidence type="ECO:0000256" key="3">
    <source>
        <dbReference type="ARBA" id="ARBA00005517"/>
    </source>
</evidence>
<dbReference type="Gene3D" id="3.90.1380.10">
    <property type="entry name" value="Threonine synthase, N-terminal domain"/>
    <property type="match status" value="1"/>
</dbReference>
<accession>A0AAV0ASL4</accession>
<dbReference type="GO" id="GO:0009088">
    <property type="term" value="P:threonine biosynthetic process"/>
    <property type="evidence" value="ECO:0007669"/>
    <property type="project" value="UniProtKB-KW"/>
</dbReference>
<evidence type="ECO:0000256" key="8">
    <source>
        <dbReference type="ARBA" id="ARBA00023239"/>
    </source>
</evidence>
<dbReference type="SUPFAM" id="SSF53686">
    <property type="entry name" value="Tryptophan synthase beta subunit-like PLP-dependent enzymes"/>
    <property type="match status" value="1"/>
</dbReference>
<sequence>MRYLSTRGDVDRLTFEQFLLDLRLTLVSTVPESLPNLPVSWKSDWSSLSFQDLAIEIYGLFISDSEIGRVELRDLVVRSYSTFSDPQITPIRRLDHQLFILELWHGPTFAFKDVALQFLGNLFEFFLQRQNDRSTHQPRTSLTVLGATSGDTGSAAIYGLRAKRDISIYILHPHNRISPIQEAQMTTVTDRNVFNISLDGTFDDCQDIVKDLFNEPSFRSKHQLSAINSINWARILAQITYYFYSYLRLKESIPLEGKKLQFVVPTGNFGDILAGFYAMRLGLPISSGEAGVVGLVIATNSNDILTRFWETGRYEKIDSSRLSARNEGKDHVKEKEKEKGTEGLVKATLSPAMDILVSSNFERLLFYLIFDSLESSDTAGEREDQRIRKTQQEVNLMMNQLKETGRFEVSEQVLKIFREMFWAGRTDDQQTCEIIREYYYRETVDGRDDGGEMRIKSVGSNYLVDPHTAVGLNVAKRFKNLKRFSSPDLSSDSFYRFFTLHTEQKSNSTRLMRFLTLAVIRRMSSSRLSYLPLTRQSL</sequence>
<evidence type="ECO:0000256" key="9">
    <source>
        <dbReference type="PIRSR" id="PIRSR604450-51"/>
    </source>
</evidence>
<dbReference type="PANTHER" id="PTHR42690">
    <property type="entry name" value="THREONINE SYNTHASE FAMILY MEMBER"/>
    <property type="match status" value="1"/>
</dbReference>
<evidence type="ECO:0000259" key="11">
    <source>
        <dbReference type="Pfam" id="PF14821"/>
    </source>
</evidence>
<feature type="modified residue" description="N6-(pyridoxal phosphate)lysine" evidence="9">
    <location>
        <position position="112"/>
    </location>
</feature>
<proteinExistence type="inferred from homology"/>
<dbReference type="InterPro" id="IPR000634">
    <property type="entry name" value="Ser/Thr_deHydtase_PyrdxlP-BS"/>
</dbReference>
<dbReference type="EMBL" id="CALTRL010001381">
    <property type="protein sequence ID" value="CAH7672283.1"/>
    <property type="molecule type" value="Genomic_DNA"/>
</dbReference>
<evidence type="ECO:0000256" key="6">
    <source>
        <dbReference type="ARBA" id="ARBA00022697"/>
    </source>
</evidence>
<evidence type="ECO:0000256" key="4">
    <source>
        <dbReference type="ARBA" id="ARBA00013028"/>
    </source>
</evidence>
<dbReference type="PROSITE" id="PS00165">
    <property type="entry name" value="DEHYDRATASE_SER_THR"/>
    <property type="match status" value="1"/>
</dbReference>
<dbReference type="InterPro" id="IPR037158">
    <property type="entry name" value="Thr_synth_N_sf"/>
</dbReference>
<dbReference type="InterPro" id="IPR001926">
    <property type="entry name" value="TrpB-like_PALP"/>
</dbReference>
<dbReference type="GO" id="GO:0004795">
    <property type="term" value="F:threonine synthase activity"/>
    <property type="evidence" value="ECO:0007669"/>
    <property type="project" value="UniProtKB-EC"/>
</dbReference>
<dbReference type="InterPro" id="IPR051166">
    <property type="entry name" value="Threonine_Synthase"/>
</dbReference>
<feature type="domain" description="Tryptophan synthase beta chain-like PALP" evidence="10">
    <location>
        <begin position="93"/>
        <end position="321"/>
    </location>
</feature>
<keyword evidence="5" id="KW-0028">Amino-acid biosynthesis</keyword>
<dbReference type="PANTHER" id="PTHR42690:SF1">
    <property type="entry name" value="THREONINE SYNTHASE-LIKE 2"/>
    <property type="match status" value="1"/>
</dbReference>
<keyword evidence="8" id="KW-0456">Lyase</keyword>
<evidence type="ECO:0000256" key="1">
    <source>
        <dbReference type="ARBA" id="ARBA00001933"/>
    </source>
</evidence>
<dbReference type="CDD" id="cd01560">
    <property type="entry name" value="Thr-synth_2"/>
    <property type="match status" value="1"/>
</dbReference>
<evidence type="ECO:0000313" key="13">
    <source>
        <dbReference type="Proteomes" id="UP001153365"/>
    </source>
</evidence>
<dbReference type="NCBIfam" id="TIGR00260">
    <property type="entry name" value="thrC"/>
    <property type="match status" value="1"/>
</dbReference>
<evidence type="ECO:0000313" key="12">
    <source>
        <dbReference type="EMBL" id="CAH7672283.1"/>
    </source>
</evidence>
<keyword evidence="13" id="KW-1185">Reference proteome</keyword>
<dbReference type="Pfam" id="PF14821">
    <property type="entry name" value="Thr_synth_N"/>
    <property type="match status" value="1"/>
</dbReference>
<comment type="caution">
    <text evidence="12">The sequence shown here is derived from an EMBL/GenBank/DDBJ whole genome shotgun (WGS) entry which is preliminary data.</text>
</comment>
<gene>
    <name evidence="12" type="ORF">PPACK8108_LOCUS7092</name>
</gene>
<dbReference type="Gene3D" id="3.40.50.1100">
    <property type="match status" value="2"/>
</dbReference>
<comment type="cofactor">
    <cofactor evidence="1 9">
        <name>pyridoxal 5'-phosphate</name>
        <dbReference type="ChEBI" id="CHEBI:597326"/>
    </cofactor>
</comment>
<dbReference type="Pfam" id="PF00291">
    <property type="entry name" value="PALP"/>
    <property type="match status" value="1"/>
</dbReference>
<comment type="pathway">
    <text evidence="2">Amino-acid biosynthesis; L-threonine biosynthesis; L-threonine from L-aspartate: step 5/5.</text>
</comment>
<keyword evidence="7 9" id="KW-0663">Pyridoxal phosphate</keyword>
<evidence type="ECO:0000259" key="10">
    <source>
        <dbReference type="Pfam" id="PF00291"/>
    </source>
</evidence>
<dbReference type="FunFam" id="3.40.50.1100:FF:000024">
    <property type="entry name" value="Probable threonine synthase"/>
    <property type="match status" value="1"/>
</dbReference>
<reference evidence="12" key="1">
    <citation type="submission" date="2022-06" db="EMBL/GenBank/DDBJ databases">
        <authorList>
            <consortium name="SYNGENTA / RWTH Aachen University"/>
        </authorList>
    </citation>
    <scope>NUCLEOTIDE SEQUENCE</scope>
</reference>
<evidence type="ECO:0000256" key="2">
    <source>
        <dbReference type="ARBA" id="ARBA00004979"/>
    </source>
</evidence>
<evidence type="ECO:0000256" key="5">
    <source>
        <dbReference type="ARBA" id="ARBA00022605"/>
    </source>
</evidence>
<keyword evidence="6" id="KW-0791">Threonine biosynthesis</keyword>
<dbReference type="InterPro" id="IPR004450">
    <property type="entry name" value="Thr_synthase-like"/>
</dbReference>
<organism evidence="12 13">
    <name type="scientific">Phakopsora pachyrhizi</name>
    <name type="common">Asian soybean rust disease fungus</name>
    <dbReference type="NCBI Taxonomy" id="170000"/>
    <lineage>
        <taxon>Eukaryota</taxon>
        <taxon>Fungi</taxon>
        <taxon>Dikarya</taxon>
        <taxon>Basidiomycota</taxon>
        <taxon>Pucciniomycotina</taxon>
        <taxon>Pucciniomycetes</taxon>
        <taxon>Pucciniales</taxon>
        <taxon>Phakopsoraceae</taxon>
        <taxon>Phakopsora</taxon>
    </lineage>
</organism>
<dbReference type="Proteomes" id="UP001153365">
    <property type="component" value="Unassembled WGS sequence"/>
</dbReference>
<dbReference type="InterPro" id="IPR036052">
    <property type="entry name" value="TrpB-like_PALP_sf"/>
</dbReference>
<dbReference type="EC" id="4.2.3.1" evidence="4"/>
<comment type="similarity">
    <text evidence="3">Belongs to the threonine synthase family.</text>
</comment>
<evidence type="ECO:0000256" key="7">
    <source>
        <dbReference type="ARBA" id="ARBA00022898"/>
    </source>
</evidence>
<name>A0AAV0ASL4_PHAPC</name>
<dbReference type="GO" id="GO:0030170">
    <property type="term" value="F:pyridoxal phosphate binding"/>
    <property type="evidence" value="ECO:0007669"/>
    <property type="project" value="InterPro"/>
</dbReference>